<dbReference type="PANTHER" id="PTHR21599">
    <property type="entry name" value="GLYCERATE KINASE"/>
    <property type="match status" value="1"/>
</dbReference>
<evidence type="ECO:0000313" key="5">
    <source>
        <dbReference type="Proteomes" id="UP000007947"/>
    </source>
</evidence>
<dbReference type="InterPro" id="IPR036129">
    <property type="entry name" value="Glycerate_kinase_sf"/>
</dbReference>
<dbReference type="InterPro" id="IPR004381">
    <property type="entry name" value="Glycerate_kinase"/>
</dbReference>
<organism evidence="4 5">
    <name type="scientific">Microlunatus phosphovorus (strain ATCC 700054 / DSM 10555 / JCM 9379 / NBRC 101784 / NCIMB 13414 / VKM Ac-1990 / NM-1)</name>
    <dbReference type="NCBI Taxonomy" id="1032480"/>
    <lineage>
        <taxon>Bacteria</taxon>
        <taxon>Bacillati</taxon>
        <taxon>Actinomycetota</taxon>
        <taxon>Actinomycetes</taxon>
        <taxon>Propionibacteriales</taxon>
        <taxon>Propionibacteriaceae</taxon>
        <taxon>Microlunatus</taxon>
    </lineage>
</organism>
<dbReference type="GO" id="GO:0008887">
    <property type="term" value="F:glycerate kinase activity"/>
    <property type="evidence" value="ECO:0007669"/>
    <property type="project" value="InterPro"/>
</dbReference>
<evidence type="ECO:0000256" key="3">
    <source>
        <dbReference type="ARBA" id="ARBA00022777"/>
    </source>
</evidence>
<evidence type="ECO:0000256" key="2">
    <source>
        <dbReference type="ARBA" id="ARBA00022679"/>
    </source>
</evidence>
<dbReference type="HOGENOM" id="CLU_762583_0_0_11"/>
<dbReference type="eggNOG" id="COG1929">
    <property type="taxonomic scope" value="Bacteria"/>
</dbReference>
<reference evidence="4 5" key="1">
    <citation type="submission" date="2011-05" db="EMBL/GenBank/DDBJ databases">
        <title>Whole genome sequence of Microlunatus phosphovorus NM-1.</title>
        <authorList>
            <person name="Hosoyama A."/>
            <person name="Sasaki K."/>
            <person name="Harada T."/>
            <person name="Igarashi R."/>
            <person name="Kawakoshi A."/>
            <person name="Sasagawa M."/>
            <person name="Fukada J."/>
            <person name="Nakamura S."/>
            <person name="Katano Y."/>
            <person name="Hanada S."/>
            <person name="Kamagata Y."/>
            <person name="Nakamura N."/>
            <person name="Yamazaki S."/>
            <person name="Fujita N."/>
        </authorList>
    </citation>
    <scope>NUCLEOTIDE SEQUENCE [LARGE SCALE GENOMIC DNA]</scope>
    <source>
        <strain evidence="5">ATCC 700054 / DSM 10555 / JCM 9379 / NBRC 101784 / NCIMB 13414 / VKM Ac-1990 / NM-1</strain>
    </source>
</reference>
<dbReference type="Proteomes" id="UP000007947">
    <property type="component" value="Chromosome"/>
</dbReference>
<evidence type="ECO:0000256" key="1">
    <source>
        <dbReference type="ARBA" id="ARBA00006284"/>
    </source>
</evidence>
<name>F5XS07_MICPN</name>
<protein>
    <submittedName>
        <fullName evidence="4">Putative glycerate kinase</fullName>
    </submittedName>
</protein>
<dbReference type="InterPro" id="IPR018197">
    <property type="entry name" value="Glycerate_kinase_RE-like"/>
</dbReference>
<dbReference type="Gene3D" id="3.40.50.10350">
    <property type="entry name" value="Glycerate kinase, domain 1"/>
    <property type="match status" value="1"/>
</dbReference>
<evidence type="ECO:0000313" key="4">
    <source>
        <dbReference type="EMBL" id="BAK37220.1"/>
    </source>
</evidence>
<keyword evidence="3 4" id="KW-0418">Kinase</keyword>
<gene>
    <name evidence="4" type="ordered locus">MLP_42060</name>
</gene>
<dbReference type="GO" id="GO:0031388">
    <property type="term" value="P:organic acid phosphorylation"/>
    <property type="evidence" value="ECO:0007669"/>
    <property type="project" value="InterPro"/>
</dbReference>
<dbReference type="KEGG" id="mph:MLP_42060"/>
<dbReference type="PANTHER" id="PTHR21599:SF0">
    <property type="entry name" value="GLYCERATE KINASE"/>
    <property type="match status" value="1"/>
</dbReference>
<accession>F5XS07</accession>
<comment type="similarity">
    <text evidence="1">Belongs to the glycerate kinase type-1 family.</text>
</comment>
<keyword evidence="5" id="KW-1185">Reference proteome</keyword>
<dbReference type="Pfam" id="PF02595">
    <property type="entry name" value="Gly_kinase"/>
    <property type="match status" value="1"/>
</dbReference>
<dbReference type="SUPFAM" id="SSF110738">
    <property type="entry name" value="Glycerate kinase I"/>
    <property type="match status" value="1"/>
</dbReference>
<proteinExistence type="inferred from homology"/>
<dbReference type="EMBL" id="AP012204">
    <property type="protein sequence ID" value="BAK37220.1"/>
    <property type="molecule type" value="Genomic_DNA"/>
</dbReference>
<dbReference type="AlphaFoldDB" id="F5XS07"/>
<dbReference type="InterPro" id="IPR018193">
    <property type="entry name" value="Glyc_kinase_flavodox-like_fold"/>
</dbReference>
<keyword evidence="2" id="KW-0808">Transferase</keyword>
<dbReference type="STRING" id="1032480.MLP_42060"/>
<dbReference type="Gene3D" id="3.90.1510.10">
    <property type="entry name" value="Glycerate kinase, domain 2"/>
    <property type="match status" value="1"/>
</dbReference>
<sequence length="348" mass="34864">MLICPDRMGSLSSASAGQALAVGWPGADTVAIGEAGLGLVEATADGWGVPLQTGVLDGALFEWAVTDGQAVLGIRGPSGPPAADSPIPYEATSLPLGRAVATVLAEHRPRQLFVDLAGLDCHDGGAGLLAGLGAVATGAELTGGVAGLSGIDGVDLAPARALLASTELIGVVPSQQRDALLLGLRGITSRRGHAAREDAALLLAADAALQRLTGLVASEAAAAPGAGACGGLGWMVLALGGRLTTGPELALAEVRGPYDLVVTGCGLFDFATRGGGVVAASAELAAELLAPCIVVAGEVLIGSREMRTMGIEAAYPIRESHLDRPAGGDLQEAELVATVTRISRTWRW</sequence>